<protein>
    <submittedName>
        <fullName evidence="1">Uncharacterized protein</fullName>
    </submittedName>
</protein>
<organism evidence="1 2">
    <name type="scientific">Hibiscus sabdariffa</name>
    <name type="common">roselle</name>
    <dbReference type="NCBI Taxonomy" id="183260"/>
    <lineage>
        <taxon>Eukaryota</taxon>
        <taxon>Viridiplantae</taxon>
        <taxon>Streptophyta</taxon>
        <taxon>Embryophyta</taxon>
        <taxon>Tracheophyta</taxon>
        <taxon>Spermatophyta</taxon>
        <taxon>Magnoliopsida</taxon>
        <taxon>eudicotyledons</taxon>
        <taxon>Gunneridae</taxon>
        <taxon>Pentapetalae</taxon>
        <taxon>rosids</taxon>
        <taxon>malvids</taxon>
        <taxon>Malvales</taxon>
        <taxon>Malvaceae</taxon>
        <taxon>Malvoideae</taxon>
        <taxon>Hibiscus</taxon>
    </lineage>
</organism>
<gene>
    <name evidence="1" type="ORF">V6N12_066483</name>
</gene>
<evidence type="ECO:0000313" key="2">
    <source>
        <dbReference type="Proteomes" id="UP001472677"/>
    </source>
</evidence>
<dbReference type="EMBL" id="JBBPBM010000046">
    <property type="protein sequence ID" value="KAK8521911.1"/>
    <property type="molecule type" value="Genomic_DNA"/>
</dbReference>
<comment type="caution">
    <text evidence="1">The sequence shown here is derived from an EMBL/GenBank/DDBJ whole genome shotgun (WGS) entry which is preliminary data.</text>
</comment>
<reference evidence="1 2" key="1">
    <citation type="journal article" date="2024" name="G3 (Bethesda)">
        <title>Genome assembly of Hibiscus sabdariffa L. provides insights into metabolisms of medicinal natural products.</title>
        <authorList>
            <person name="Kim T."/>
        </authorList>
    </citation>
    <scope>NUCLEOTIDE SEQUENCE [LARGE SCALE GENOMIC DNA]</scope>
    <source>
        <strain evidence="1">TK-2024</strain>
        <tissue evidence="1">Old leaves</tissue>
    </source>
</reference>
<keyword evidence="2" id="KW-1185">Reference proteome</keyword>
<dbReference type="Proteomes" id="UP001472677">
    <property type="component" value="Unassembled WGS sequence"/>
</dbReference>
<accession>A0ABR2CQ97</accession>
<name>A0ABR2CQ97_9ROSI</name>
<proteinExistence type="predicted"/>
<evidence type="ECO:0000313" key="1">
    <source>
        <dbReference type="EMBL" id="KAK8521911.1"/>
    </source>
</evidence>
<sequence>MKVYLKAKKWRPRRRLHEQVNWVVMAMELGNSKKVGILVKEIRESWSEANDVVSKGKKCMLDRAEGITGPMQS</sequence>